<proteinExistence type="predicted"/>
<comment type="caution">
    <text evidence="4">The sequence shown here is derived from an EMBL/GenBank/DDBJ whole genome shotgun (WGS) entry which is preliminary data.</text>
</comment>
<dbReference type="InterPro" id="IPR006988">
    <property type="entry name" value="Nab_N"/>
</dbReference>
<dbReference type="AlphaFoldDB" id="A0AA35TZT9"/>
<evidence type="ECO:0000313" key="4">
    <source>
        <dbReference type="EMBL" id="CAI8057540.1"/>
    </source>
</evidence>
<dbReference type="PANTHER" id="PTHR12623">
    <property type="entry name" value="NGFI-A BINDING PROTEIN"/>
    <property type="match status" value="1"/>
</dbReference>
<feature type="region of interest" description="Disordered" evidence="1">
    <location>
        <begin position="94"/>
        <end position="120"/>
    </location>
</feature>
<dbReference type="InterPro" id="IPR039040">
    <property type="entry name" value="NAB_fam"/>
</dbReference>
<keyword evidence="5" id="KW-1185">Reference proteome</keyword>
<feature type="region of interest" description="Disordered" evidence="1">
    <location>
        <begin position="195"/>
        <end position="223"/>
    </location>
</feature>
<feature type="transmembrane region" description="Helical" evidence="2">
    <location>
        <begin position="12"/>
        <end position="33"/>
    </location>
</feature>
<feature type="domain" description="Nab N-terminal" evidence="3">
    <location>
        <begin position="124"/>
        <end position="184"/>
    </location>
</feature>
<organism evidence="4 5">
    <name type="scientific">Geodia barretti</name>
    <name type="common">Barrett's horny sponge</name>
    <dbReference type="NCBI Taxonomy" id="519541"/>
    <lineage>
        <taxon>Eukaryota</taxon>
        <taxon>Metazoa</taxon>
        <taxon>Porifera</taxon>
        <taxon>Demospongiae</taxon>
        <taxon>Heteroscleromorpha</taxon>
        <taxon>Tetractinellida</taxon>
        <taxon>Astrophorina</taxon>
        <taxon>Geodiidae</taxon>
        <taxon>Geodia</taxon>
    </lineage>
</organism>
<reference evidence="4" key="1">
    <citation type="submission" date="2023-03" db="EMBL/GenBank/DDBJ databases">
        <authorList>
            <person name="Steffen K."/>
            <person name="Cardenas P."/>
        </authorList>
    </citation>
    <scope>NUCLEOTIDE SEQUENCE</scope>
</reference>
<dbReference type="GO" id="GO:0006355">
    <property type="term" value="P:regulation of DNA-templated transcription"/>
    <property type="evidence" value="ECO:0007669"/>
    <property type="project" value="InterPro"/>
</dbReference>
<dbReference type="InterPro" id="IPR013761">
    <property type="entry name" value="SAM/pointed_sf"/>
</dbReference>
<keyword evidence="2" id="KW-1133">Transmembrane helix</keyword>
<dbReference type="PANTHER" id="PTHR12623:SF10">
    <property type="entry name" value="NGFI-A-BINDING PROTEIN HOMOLOG"/>
    <property type="match status" value="1"/>
</dbReference>
<keyword evidence="2" id="KW-0472">Membrane</keyword>
<sequence length="352" mass="37384">MRIYFPITCQATILAIGCAGSVFVGVVVVELGWCRGRRVSCQSRRNNYWGKGNTTYGSSEKRPIAAGSVSRLGATPLAKLPFFVPFCSPTAQTHRSTALTDGRTDDEKMAQRPSGSGVGAAGAHLHQVLHDCNLLEYEPLLLEEGADDVSQLKELDEEEFRQLCIMVGMASKPFHVKRLQKALGRPSSQIYSSKLAGASSVTPTTTSLQLQTSHPPGNHGAMMTGIRTSALVSGGVPQSISKLPPKVQAPASTAALPSLLGGVTSSARPGDRYHQLPKQQHFEVAGANNNRMSIATHSVTPEKVHLASEVLATTSSSVTPYQTGAASFVWAQQPSSSFVETAFPSSVSPARL</sequence>
<dbReference type="GO" id="GO:0005634">
    <property type="term" value="C:nucleus"/>
    <property type="evidence" value="ECO:0007669"/>
    <property type="project" value="InterPro"/>
</dbReference>
<evidence type="ECO:0000256" key="1">
    <source>
        <dbReference type="SAM" id="MobiDB-lite"/>
    </source>
</evidence>
<dbReference type="GO" id="GO:0003712">
    <property type="term" value="F:transcription coregulator activity"/>
    <property type="evidence" value="ECO:0007669"/>
    <property type="project" value="InterPro"/>
</dbReference>
<keyword evidence="2" id="KW-0812">Transmembrane</keyword>
<dbReference type="Pfam" id="PF04904">
    <property type="entry name" value="SAM_NCD1"/>
    <property type="match status" value="1"/>
</dbReference>
<protein>
    <submittedName>
        <fullName evidence="4">NGFI-A-binding protein homolog</fullName>
    </submittedName>
</protein>
<name>A0AA35TZT9_GEOBA</name>
<gene>
    <name evidence="4" type="ORF">GBAR_LOCUS31363</name>
</gene>
<evidence type="ECO:0000313" key="5">
    <source>
        <dbReference type="Proteomes" id="UP001174909"/>
    </source>
</evidence>
<accession>A0AA35TZT9</accession>
<dbReference type="PROSITE" id="PS51257">
    <property type="entry name" value="PROKAR_LIPOPROTEIN"/>
    <property type="match status" value="1"/>
</dbReference>
<evidence type="ECO:0000259" key="3">
    <source>
        <dbReference type="Pfam" id="PF04904"/>
    </source>
</evidence>
<feature type="compositionally biased region" description="Low complexity" evidence="1">
    <location>
        <begin position="199"/>
        <end position="213"/>
    </location>
</feature>
<dbReference type="Proteomes" id="UP001174909">
    <property type="component" value="Unassembled WGS sequence"/>
</dbReference>
<dbReference type="Gene3D" id="1.10.150.50">
    <property type="entry name" value="Transcription Factor, Ets-1"/>
    <property type="match status" value="1"/>
</dbReference>
<dbReference type="EMBL" id="CASHTH010004453">
    <property type="protein sequence ID" value="CAI8057540.1"/>
    <property type="molecule type" value="Genomic_DNA"/>
</dbReference>
<evidence type="ECO:0000256" key="2">
    <source>
        <dbReference type="SAM" id="Phobius"/>
    </source>
</evidence>
<dbReference type="SUPFAM" id="SSF47769">
    <property type="entry name" value="SAM/Pointed domain"/>
    <property type="match status" value="1"/>
</dbReference>